<accession>A0A2R7YSG9</accession>
<dbReference type="InterPro" id="IPR036390">
    <property type="entry name" value="WH_DNA-bd_sf"/>
</dbReference>
<dbReference type="RefSeq" id="WP_108346791.1">
    <property type="nucleotide sequence ID" value="NZ_PYXZ01000013.1"/>
</dbReference>
<dbReference type="EMBL" id="PYXZ01000013">
    <property type="protein sequence ID" value="PUA78996.1"/>
    <property type="molecule type" value="Genomic_DNA"/>
</dbReference>
<dbReference type="AlphaFoldDB" id="A0A2R7YSG9"/>
<keyword evidence="4" id="KW-1185">Reference proteome</keyword>
<dbReference type="Gene3D" id="1.10.10.10">
    <property type="entry name" value="Winged helix-like DNA-binding domain superfamily/Winged helix DNA-binding domain"/>
    <property type="match status" value="1"/>
</dbReference>
<dbReference type="Proteomes" id="UP000244867">
    <property type="component" value="Unassembled WGS sequence"/>
</dbReference>
<dbReference type="SUPFAM" id="SSF46785">
    <property type="entry name" value="Winged helix' DNA-binding domain"/>
    <property type="match status" value="1"/>
</dbReference>
<feature type="domain" description="Helix-turn-helix type 11" evidence="2">
    <location>
        <begin position="19"/>
        <end position="75"/>
    </location>
</feature>
<feature type="region of interest" description="Disordered" evidence="1">
    <location>
        <begin position="108"/>
        <end position="150"/>
    </location>
</feature>
<evidence type="ECO:0000259" key="2">
    <source>
        <dbReference type="Pfam" id="PF08279"/>
    </source>
</evidence>
<gene>
    <name evidence="3" type="ORF">C7S10_21185</name>
</gene>
<evidence type="ECO:0000313" key="4">
    <source>
        <dbReference type="Proteomes" id="UP000244867"/>
    </source>
</evidence>
<organism evidence="3 4">
    <name type="scientific">Nocardioides currus</name>
    <dbReference type="NCBI Taxonomy" id="2133958"/>
    <lineage>
        <taxon>Bacteria</taxon>
        <taxon>Bacillati</taxon>
        <taxon>Actinomycetota</taxon>
        <taxon>Actinomycetes</taxon>
        <taxon>Propionibacteriales</taxon>
        <taxon>Nocardioidaceae</taxon>
        <taxon>Nocardioides</taxon>
    </lineage>
</organism>
<reference evidence="3 4" key="1">
    <citation type="submission" date="2018-03" db="EMBL/GenBank/DDBJ databases">
        <authorList>
            <person name="Keele B.F."/>
        </authorList>
    </citation>
    <scope>NUCLEOTIDE SEQUENCE [LARGE SCALE GENOMIC DNA]</scope>
    <source>
        <strain evidence="3 4">IB-3</strain>
    </source>
</reference>
<dbReference type="InterPro" id="IPR036388">
    <property type="entry name" value="WH-like_DNA-bd_sf"/>
</dbReference>
<comment type="caution">
    <text evidence="3">The sequence shown here is derived from an EMBL/GenBank/DDBJ whole genome shotgun (WGS) entry which is preliminary data.</text>
</comment>
<proteinExistence type="predicted"/>
<evidence type="ECO:0000256" key="1">
    <source>
        <dbReference type="SAM" id="MobiDB-lite"/>
    </source>
</evidence>
<protein>
    <submittedName>
        <fullName evidence="3">Transcriptional regulator</fullName>
    </submittedName>
</protein>
<sequence length="150" mass="16026">MDLSSASRDSHLALRRVERQQWLVERLYAAHGALLVLDDLARELGVSARTVARDVARLRDAGLPLESRQGRDGGVRLDVTPDRLRAVDLDLPEIAALLSSLAVLGPTVSPSATSAARKPVAALRQRTPTASAPLSASSGEVRPPDVRLDP</sequence>
<name>A0A2R7YSG9_9ACTN</name>
<evidence type="ECO:0000313" key="3">
    <source>
        <dbReference type="EMBL" id="PUA78996.1"/>
    </source>
</evidence>
<feature type="compositionally biased region" description="Low complexity" evidence="1">
    <location>
        <begin position="127"/>
        <end position="138"/>
    </location>
</feature>
<dbReference type="OrthoDB" id="8555652at2"/>
<dbReference type="InterPro" id="IPR013196">
    <property type="entry name" value="HTH_11"/>
</dbReference>
<dbReference type="Pfam" id="PF08279">
    <property type="entry name" value="HTH_11"/>
    <property type="match status" value="1"/>
</dbReference>